<reference evidence="13 14" key="1">
    <citation type="submission" date="2018-06" db="EMBL/GenBank/DDBJ databases">
        <authorList>
            <consortium name="Pathogen Informatics"/>
            <person name="Doyle S."/>
        </authorList>
    </citation>
    <scope>NUCLEOTIDE SEQUENCE [LARGE SCALE GENOMIC DNA]</scope>
    <source>
        <strain evidence="13 14">NCTC10571</strain>
    </source>
</reference>
<evidence type="ECO:0000256" key="2">
    <source>
        <dbReference type="ARBA" id="ARBA00005019"/>
    </source>
</evidence>
<comment type="catalytic activity">
    <reaction evidence="10 11">
        <text>nicotinate beta-D-ribonucleotide + ATP + H(+) = deamido-NAD(+) + diphosphate</text>
        <dbReference type="Rhea" id="RHEA:22860"/>
        <dbReference type="ChEBI" id="CHEBI:15378"/>
        <dbReference type="ChEBI" id="CHEBI:30616"/>
        <dbReference type="ChEBI" id="CHEBI:33019"/>
        <dbReference type="ChEBI" id="CHEBI:57502"/>
        <dbReference type="ChEBI" id="CHEBI:58437"/>
        <dbReference type="EC" id="2.7.7.18"/>
    </reaction>
</comment>
<keyword evidence="5 11" id="KW-0808">Transferase</keyword>
<dbReference type="RefSeq" id="WP_008537220.1">
    <property type="nucleotide sequence ID" value="NZ_UGPP01000001.1"/>
</dbReference>
<evidence type="ECO:0000256" key="3">
    <source>
        <dbReference type="ARBA" id="ARBA00009014"/>
    </source>
</evidence>
<feature type="domain" description="Cytidyltransferase-like" evidence="12">
    <location>
        <begin position="6"/>
        <end position="170"/>
    </location>
</feature>
<dbReference type="EMBL" id="UGPP01000001">
    <property type="protein sequence ID" value="STY71727.1"/>
    <property type="molecule type" value="Genomic_DNA"/>
</dbReference>
<organism evidence="13 14">
    <name type="scientific">Megamonas hypermegale</name>
    <dbReference type="NCBI Taxonomy" id="158847"/>
    <lineage>
        <taxon>Bacteria</taxon>
        <taxon>Bacillati</taxon>
        <taxon>Bacillota</taxon>
        <taxon>Negativicutes</taxon>
        <taxon>Selenomonadales</taxon>
        <taxon>Selenomonadaceae</taxon>
        <taxon>Megamonas</taxon>
    </lineage>
</organism>
<accession>A0A378NV24</accession>
<evidence type="ECO:0000256" key="8">
    <source>
        <dbReference type="ARBA" id="ARBA00022840"/>
    </source>
</evidence>
<sequence length="196" mass="22564">MKKIGIMGGTFDPIHVGHLMIAEAVWDEFKLDKVIFIPSANPPHKHSVMTSAKHRFNMTLLATCSNPHFEVSSIEMERSGPSYTIDTIKALKTIYGEDTDFYFIIGADCINDLPTWHKIDELLASCKFIATKRPSYTLDLTTIQQHFKNFNITLLETPELEISSTDIRQRIKKGYSIQYITTEQVQQYIRKEELYL</sequence>
<evidence type="ECO:0000259" key="12">
    <source>
        <dbReference type="Pfam" id="PF01467"/>
    </source>
</evidence>
<proteinExistence type="inferred from homology"/>
<dbReference type="GO" id="GO:0004515">
    <property type="term" value="F:nicotinate-nucleotide adenylyltransferase activity"/>
    <property type="evidence" value="ECO:0007669"/>
    <property type="project" value="UniProtKB-UniRule"/>
</dbReference>
<dbReference type="NCBIfam" id="TIGR00125">
    <property type="entry name" value="cyt_tran_rel"/>
    <property type="match status" value="1"/>
</dbReference>
<gene>
    <name evidence="11 13" type="primary">nadD</name>
    <name evidence="13" type="ORF">NCTC10571_01890</name>
</gene>
<dbReference type="NCBIfam" id="TIGR00482">
    <property type="entry name" value="nicotinate (nicotinamide) nucleotide adenylyltransferase"/>
    <property type="match status" value="1"/>
</dbReference>
<evidence type="ECO:0000313" key="14">
    <source>
        <dbReference type="Proteomes" id="UP000255234"/>
    </source>
</evidence>
<dbReference type="InterPro" id="IPR005248">
    <property type="entry name" value="NadD/NMNAT"/>
</dbReference>
<dbReference type="NCBIfam" id="NF000841">
    <property type="entry name" value="PRK00071.1-4"/>
    <property type="match status" value="1"/>
</dbReference>
<keyword evidence="7 11" id="KW-0547">Nucleotide-binding</keyword>
<dbReference type="GO" id="GO:0009435">
    <property type="term" value="P:NAD+ biosynthetic process"/>
    <property type="evidence" value="ECO:0007669"/>
    <property type="project" value="UniProtKB-UniRule"/>
</dbReference>
<comment type="function">
    <text evidence="1 11">Catalyzes the reversible adenylation of nicotinate mononucleotide (NaMN) to nicotinic acid adenine dinucleotide (NaAD).</text>
</comment>
<dbReference type="GO" id="GO:0005524">
    <property type="term" value="F:ATP binding"/>
    <property type="evidence" value="ECO:0007669"/>
    <property type="project" value="UniProtKB-KW"/>
</dbReference>
<dbReference type="GeneID" id="62779229"/>
<dbReference type="SUPFAM" id="SSF52374">
    <property type="entry name" value="Nucleotidylyl transferase"/>
    <property type="match status" value="1"/>
</dbReference>
<keyword evidence="8 11" id="KW-0067">ATP-binding</keyword>
<evidence type="ECO:0000256" key="1">
    <source>
        <dbReference type="ARBA" id="ARBA00002324"/>
    </source>
</evidence>
<dbReference type="InterPro" id="IPR004821">
    <property type="entry name" value="Cyt_trans-like"/>
</dbReference>
<dbReference type="STRING" id="1122216.GCA_000423385_00211"/>
<dbReference type="Gene3D" id="3.40.50.620">
    <property type="entry name" value="HUPs"/>
    <property type="match status" value="1"/>
</dbReference>
<dbReference type="EC" id="2.7.7.18" evidence="11"/>
<dbReference type="NCBIfam" id="NF000840">
    <property type="entry name" value="PRK00071.1-3"/>
    <property type="match status" value="1"/>
</dbReference>
<evidence type="ECO:0000256" key="4">
    <source>
        <dbReference type="ARBA" id="ARBA00022642"/>
    </source>
</evidence>
<dbReference type="CDD" id="cd02165">
    <property type="entry name" value="NMNAT"/>
    <property type="match status" value="1"/>
</dbReference>
<evidence type="ECO:0000256" key="5">
    <source>
        <dbReference type="ARBA" id="ARBA00022679"/>
    </source>
</evidence>
<evidence type="ECO:0000256" key="7">
    <source>
        <dbReference type="ARBA" id="ARBA00022741"/>
    </source>
</evidence>
<dbReference type="Proteomes" id="UP000255234">
    <property type="component" value="Unassembled WGS sequence"/>
</dbReference>
<evidence type="ECO:0000256" key="6">
    <source>
        <dbReference type="ARBA" id="ARBA00022695"/>
    </source>
</evidence>
<dbReference type="FunFam" id="3.40.50.620:FF:000039">
    <property type="entry name" value="Probable nicotinate-nucleotide adenylyltransferase"/>
    <property type="match status" value="1"/>
</dbReference>
<evidence type="ECO:0000256" key="9">
    <source>
        <dbReference type="ARBA" id="ARBA00023027"/>
    </source>
</evidence>
<comment type="pathway">
    <text evidence="2 11">Cofactor biosynthesis; NAD(+) biosynthesis; deamido-NAD(+) from nicotinate D-ribonucleotide: step 1/1.</text>
</comment>
<keyword evidence="4 11" id="KW-0662">Pyridine nucleotide biosynthesis</keyword>
<dbReference type="PANTHER" id="PTHR39321:SF3">
    <property type="entry name" value="PHOSPHOPANTETHEINE ADENYLYLTRANSFERASE"/>
    <property type="match status" value="1"/>
</dbReference>
<dbReference type="PANTHER" id="PTHR39321">
    <property type="entry name" value="NICOTINATE-NUCLEOTIDE ADENYLYLTRANSFERASE-RELATED"/>
    <property type="match status" value="1"/>
</dbReference>
<protein>
    <recommendedName>
        <fullName evidence="11">Probable nicotinate-nucleotide adenylyltransferase</fullName>
        <ecNumber evidence="11">2.7.7.18</ecNumber>
    </recommendedName>
    <alternativeName>
        <fullName evidence="11">Deamido-NAD(+) diphosphorylase</fullName>
    </alternativeName>
    <alternativeName>
        <fullName evidence="11">Deamido-NAD(+) pyrophosphorylase</fullName>
    </alternativeName>
    <alternativeName>
        <fullName evidence="11">Nicotinate mononucleotide adenylyltransferase</fullName>
        <shortName evidence="11">NaMN adenylyltransferase</shortName>
    </alternativeName>
</protein>
<dbReference type="AlphaFoldDB" id="A0A378NV24"/>
<dbReference type="InterPro" id="IPR014729">
    <property type="entry name" value="Rossmann-like_a/b/a_fold"/>
</dbReference>
<dbReference type="Pfam" id="PF01467">
    <property type="entry name" value="CTP_transf_like"/>
    <property type="match status" value="1"/>
</dbReference>
<keyword evidence="6 11" id="KW-0548">Nucleotidyltransferase</keyword>
<dbReference type="HAMAP" id="MF_00244">
    <property type="entry name" value="NaMN_adenylyltr"/>
    <property type="match status" value="1"/>
</dbReference>
<evidence type="ECO:0000256" key="11">
    <source>
        <dbReference type="HAMAP-Rule" id="MF_00244"/>
    </source>
</evidence>
<evidence type="ECO:0000256" key="10">
    <source>
        <dbReference type="ARBA" id="ARBA00048721"/>
    </source>
</evidence>
<comment type="similarity">
    <text evidence="3 11">Belongs to the NadD family.</text>
</comment>
<name>A0A378NV24_9FIRM</name>
<dbReference type="UniPathway" id="UPA00253">
    <property type="reaction ID" value="UER00332"/>
</dbReference>
<evidence type="ECO:0000313" key="13">
    <source>
        <dbReference type="EMBL" id="STY71727.1"/>
    </source>
</evidence>
<keyword evidence="9 11" id="KW-0520">NAD</keyword>